<dbReference type="Gene3D" id="3.30.1360.120">
    <property type="entry name" value="Probable tRNA modification gtpase trme, domain 1"/>
    <property type="match status" value="1"/>
</dbReference>
<sequence>MTNATGSAMPAVFLKDRSLLLVSGAEAQSFLQNLITTDITSLGADEARPGALLTPQGKILFDFMIWQDGDGYMIETEAGQRDGLLKRLTMYKLRAAVTLAPGTEDGVTVSWGEDAEGVRDSQGVRDSRFAKAGVTLTRRAGRHGDGKEALYDALRISHGIVTSGSDFALQDAFPHDVLMDFNGGLSFRKGCYVGQEVVSRMQHRGTARRRVVTVSAATALPETGTEITASGKPVGTLGSVEGGNGLAIVRIDRAGAAMAAGTPLLAGETPVSLVLPAWSGLVFPTSGDEASA</sequence>
<dbReference type="PANTHER" id="PTHR22602:SF0">
    <property type="entry name" value="TRANSFERASE CAF17, MITOCHONDRIAL-RELATED"/>
    <property type="match status" value="1"/>
</dbReference>
<dbReference type="Pfam" id="PF25455">
    <property type="entry name" value="Beta-barrel_CAF17_C"/>
    <property type="match status" value="1"/>
</dbReference>
<dbReference type="SUPFAM" id="SSF103025">
    <property type="entry name" value="Folate-binding domain"/>
    <property type="match status" value="1"/>
</dbReference>
<accession>A0A2K9Z0C9</accession>
<evidence type="ECO:0000313" key="3">
    <source>
        <dbReference type="EMBL" id="AUW41660.1"/>
    </source>
</evidence>
<name>A0A2K9Z0C9_RHILE</name>
<dbReference type="AlphaFoldDB" id="A0A2K9Z0C9"/>
<keyword evidence="1" id="KW-0809">Transit peptide</keyword>
<evidence type="ECO:0000313" key="4">
    <source>
        <dbReference type="Proteomes" id="UP000238523"/>
    </source>
</evidence>
<organism evidence="3 4">
    <name type="scientific">Rhizobium leguminosarum</name>
    <dbReference type="NCBI Taxonomy" id="384"/>
    <lineage>
        <taxon>Bacteria</taxon>
        <taxon>Pseudomonadati</taxon>
        <taxon>Pseudomonadota</taxon>
        <taxon>Alphaproteobacteria</taxon>
        <taxon>Hyphomicrobiales</taxon>
        <taxon>Rhizobiaceae</taxon>
        <taxon>Rhizobium/Agrobacterium group</taxon>
        <taxon>Rhizobium</taxon>
    </lineage>
</organism>
<dbReference type="InterPro" id="IPR017703">
    <property type="entry name" value="YgfZ/GCV_T_CS"/>
</dbReference>
<dbReference type="InterPro" id="IPR045179">
    <property type="entry name" value="YgfZ/GcvT"/>
</dbReference>
<dbReference type="Gene3D" id="2.40.30.160">
    <property type="match status" value="1"/>
</dbReference>
<evidence type="ECO:0000259" key="2">
    <source>
        <dbReference type="Pfam" id="PF25455"/>
    </source>
</evidence>
<dbReference type="InterPro" id="IPR057460">
    <property type="entry name" value="CAF17_C"/>
</dbReference>
<dbReference type="Proteomes" id="UP000238523">
    <property type="component" value="Chromosome"/>
</dbReference>
<dbReference type="PANTHER" id="PTHR22602">
    <property type="entry name" value="TRANSFERASE CAF17, MITOCHONDRIAL-RELATED"/>
    <property type="match status" value="1"/>
</dbReference>
<gene>
    <name evidence="3" type="ORF">CUJ84_Chr001263</name>
</gene>
<dbReference type="NCBIfam" id="TIGR03317">
    <property type="entry name" value="ygfZ_signature"/>
    <property type="match status" value="1"/>
</dbReference>
<proteinExistence type="predicted"/>
<reference evidence="3 4" key="1">
    <citation type="submission" date="2017-11" db="EMBL/GenBank/DDBJ databases">
        <title>Complete genome of Rhizobium leguminosarum Norway, an ineffective micro-symbiont.</title>
        <authorList>
            <person name="Hoffrichter A."/>
            <person name="Liang J."/>
            <person name="Brachmann A."/>
            <person name="Marin M."/>
        </authorList>
    </citation>
    <scope>NUCLEOTIDE SEQUENCE [LARGE SCALE GENOMIC DNA]</scope>
    <source>
        <strain evidence="3 4">Norway</strain>
    </source>
</reference>
<evidence type="ECO:0000256" key="1">
    <source>
        <dbReference type="ARBA" id="ARBA00022946"/>
    </source>
</evidence>
<dbReference type="GO" id="GO:0016226">
    <property type="term" value="P:iron-sulfur cluster assembly"/>
    <property type="evidence" value="ECO:0007669"/>
    <property type="project" value="TreeGrafter"/>
</dbReference>
<dbReference type="EMBL" id="CP025012">
    <property type="protein sequence ID" value="AUW41660.1"/>
    <property type="molecule type" value="Genomic_DNA"/>
</dbReference>
<dbReference type="InterPro" id="IPR027266">
    <property type="entry name" value="TrmE/GcvT-like"/>
</dbReference>
<feature type="domain" description="CAF17 C-terminal" evidence="2">
    <location>
        <begin position="208"/>
        <end position="279"/>
    </location>
</feature>
<protein>
    <submittedName>
        <fullName evidence="3">Folate-binding protein YgfZ</fullName>
    </submittedName>
</protein>